<evidence type="ECO:0000313" key="3">
    <source>
        <dbReference type="Proteomes" id="UP000240883"/>
    </source>
</evidence>
<keyword evidence="3" id="KW-1185">Reference proteome</keyword>
<feature type="chain" id="PRO_5015711347" evidence="1">
    <location>
        <begin position="19"/>
        <end position="161"/>
    </location>
</feature>
<gene>
    <name evidence="2" type="ORF">BS50DRAFT_567626</name>
</gene>
<evidence type="ECO:0000256" key="1">
    <source>
        <dbReference type="SAM" id="SignalP"/>
    </source>
</evidence>
<feature type="signal peptide" evidence="1">
    <location>
        <begin position="1"/>
        <end position="18"/>
    </location>
</feature>
<dbReference type="AlphaFoldDB" id="A0A2T2PBD7"/>
<keyword evidence="1" id="KW-0732">Signal</keyword>
<organism evidence="2 3">
    <name type="scientific">Corynespora cassiicola Philippines</name>
    <dbReference type="NCBI Taxonomy" id="1448308"/>
    <lineage>
        <taxon>Eukaryota</taxon>
        <taxon>Fungi</taxon>
        <taxon>Dikarya</taxon>
        <taxon>Ascomycota</taxon>
        <taxon>Pezizomycotina</taxon>
        <taxon>Dothideomycetes</taxon>
        <taxon>Pleosporomycetidae</taxon>
        <taxon>Pleosporales</taxon>
        <taxon>Corynesporascaceae</taxon>
        <taxon>Corynespora</taxon>
    </lineage>
</organism>
<proteinExistence type="predicted"/>
<evidence type="ECO:0000313" key="2">
    <source>
        <dbReference type="EMBL" id="PSN74856.1"/>
    </source>
</evidence>
<dbReference type="EMBL" id="KZ678128">
    <property type="protein sequence ID" value="PSN74856.1"/>
    <property type="molecule type" value="Genomic_DNA"/>
</dbReference>
<reference evidence="2 3" key="1">
    <citation type="journal article" date="2018" name="Front. Microbiol.">
        <title>Genome-Wide Analysis of Corynespora cassiicola Leaf Fall Disease Putative Effectors.</title>
        <authorList>
            <person name="Lopez D."/>
            <person name="Ribeiro S."/>
            <person name="Label P."/>
            <person name="Fumanal B."/>
            <person name="Venisse J.S."/>
            <person name="Kohler A."/>
            <person name="de Oliveira R.R."/>
            <person name="Labutti K."/>
            <person name="Lipzen A."/>
            <person name="Lail K."/>
            <person name="Bauer D."/>
            <person name="Ohm R.A."/>
            <person name="Barry K.W."/>
            <person name="Spatafora J."/>
            <person name="Grigoriev I.V."/>
            <person name="Martin F.M."/>
            <person name="Pujade-Renaud V."/>
        </authorList>
    </citation>
    <scope>NUCLEOTIDE SEQUENCE [LARGE SCALE GENOMIC DNA]</scope>
    <source>
        <strain evidence="2 3">Philippines</strain>
    </source>
</reference>
<name>A0A2T2PBD7_CORCC</name>
<protein>
    <submittedName>
        <fullName evidence="2">Uncharacterized protein</fullName>
    </submittedName>
</protein>
<sequence>MLFSKVFLGAIAAHIAMADFLILDPEAEEQLLTMDELEELEEDLTHWATTKINDPAYSSHMSKFSEYVVTRTDAPASVLLATTTVTSYTTTPEWYKAMPTDLQNYFEGAADDVNEIISDVLEDSTVPASSTVLEGNAPKPTAAGQYLGLGAAAMAGAAIFL</sequence>
<accession>A0A2T2PBD7</accession>
<dbReference type="OrthoDB" id="3800589at2759"/>
<dbReference type="Proteomes" id="UP000240883">
    <property type="component" value="Unassembled WGS sequence"/>
</dbReference>